<dbReference type="InterPro" id="IPR016169">
    <property type="entry name" value="FAD-bd_PCMH_sub2"/>
</dbReference>
<feature type="domain" description="CBS" evidence="12">
    <location>
        <begin position="219"/>
        <end position="280"/>
    </location>
</feature>
<keyword evidence="6 10" id="KW-1133">Transmembrane helix</keyword>
<evidence type="ECO:0000256" key="6">
    <source>
        <dbReference type="ARBA" id="ARBA00022989"/>
    </source>
</evidence>
<feature type="transmembrane region" description="Helical" evidence="11">
    <location>
        <begin position="101"/>
        <end position="122"/>
    </location>
</feature>
<evidence type="ECO:0000256" key="8">
    <source>
        <dbReference type="ARBA" id="ARBA00023136"/>
    </source>
</evidence>
<protein>
    <submittedName>
        <fullName evidence="14">HlyC/CorC family transporter</fullName>
    </submittedName>
</protein>
<dbReference type="RefSeq" id="WP_163075542.1">
    <property type="nucleotide sequence ID" value="NZ_CP048630.1"/>
</dbReference>
<evidence type="ECO:0000256" key="2">
    <source>
        <dbReference type="ARBA" id="ARBA00006446"/>
    </source>
</evidence>
<evidence type="ECO:0000313" key="15">
    <source>
        <dbReference type="Proteomes" id="UP000464751"/>
    </source>
</evidence>
<evidence type="ECO:0000256" key="9">
    <source>
        <dbReference type="PROSITE-ProRule" id="PRU00703"/>
    </source>
</evidence>
<dbReference type="CDD" id="cd04590">
    <property type="entry name" value="CBS_pair_CorC_HlyC_assoc"/>
    <property type="match status" value="1"/>
</dbReference>
<evidence type="ECO:0000313" key="14">
    <source>
        <dbReference type="EMBL" id="QIB34399.1"/>
    </source>
</evidence>
<dbReference type="PROSITE" id="PS51371">
    <property type="entry name" value="CBS"/>
    <property type="match status" value="2"/>
</dbReference>
<organism evidence="14 15">
    <name type="scientific">Ancylobacter pratisalsi</name>
    <dbReference type="NCBI Taxonomy" id="1745854"/>
    <lineage>
        <taxon>Bacteria</taxon>
        <taxon>Pseudomonadati</taxon>
        <taxon>Pseudomonadota</taxon>
        <taxon>Alphaproteobacteria</taxon>
        <taxon>Hyphomicrobiales</taxon>
        <taxon>Xanthobacteraceae</taxon>
        <taxon>Ancylobacter</taxon>
    </lineage>
</organism>
<feature type="transmembrane region" description="Helical" evidence="11">
    <location>
        <begin position="58"/>
        <end position="81"/>
    </location>
</feature>
<dbReference type="SMART" id="SM01091">
    <property type="entry name" value="CorC_HlyC"/>
    <property type="match status" value="1"/>
</dbReference>
<evidence type="ECO:0000256" key="1">
    <source>
        <dbReference type="ARBA" id="ARBA00004651"/>
    </source>
</evidence>
<dbReference type="PANTHER" id="PTHR43099">
    <property type="entry name" value="UPF0053 PROTEIN YRKA"/>
    <property type="match status" value="1"/>
</dbReference>
<gene>
    <name evidence="14" type="ORF">G3A50_12290</name>
</gene>
<evidence type="ECO:0000259" key="12">
    <source>
        <dbReference type="PROSITE" id="PS51371"/>
    </source>
</evidence>
<feature type="domain" description="CNNM transmembrane" evidence="13">
    <location>
        <begin position="1"/>
        <end position="200"/>
    </location>
</feature>
<keyword evidence="4 10" id="KW-0812">Transmembrane</keyword>
<feature type="transmembrane region" description="Helical" evidence="11">
    <location>
        <begin position="134"/>
        <end position="156"/>
    </location>
</feature>
<dbReference type="InterPro" id="IPR002550">
    <property type="entry name" value="CNNM"/>
</dbReference>
<dbReference type="GO" id="GO:0050660">
    <property type="term" value="F:flavin adenine dinucleotide binding"/>
    <property type="evidence" value="ECO:0007669"/>
    <property type="project" value="InterPro"/>
</dbReference>
<comment type="similarity">
    <text evidence="2">Belongs to the UPF0053 family. Hemolysin C subfamily.</text>
</comment>
<dbReference type="GO" id="GO:0005886">
    <property type="term" value="C:plasma membrane"/>
    <property type="evidence" value="ECO:0007669"/>
    <property type="project" value="UniProtKB-SubCell"/>
</dbReference>
<comment type="subcellular location">
    <subcellularLocation>
        <location evidence="1">Cell membrane</location>
        <topology evidence="1">Multi-pass membrane protein</topology>
    </subcellularLocation>
</comment>
<sequence length="439" mass="46639">MPLFEIAVVLLLVLINGALAMAELSVVSARPARLRAMADKGSRGARIALSLAADPGRFLSTVQIGITLIGILAGAFSGATLGEMMGDWLKAQGVAPGIAGGLGYSLVVAAITYVSLIIGELIPKRLALQSPERLASMVAPSMMLLSRVAAPAVWLLDLSSRLVLRLLGDAAQGDGSKVSDEEIRAIVAEAETAGVIDPEERRMIGGVMRLADRPVRAVMTPRTDVDWIDLTDDPDVVRQTIRETRHTRMPACEGTPDESVGVIDIRDLLEAYLDGQTPDPRQFVKPAAVLVETAGALDAMKSLRHAESPLALVVDEYGSMVGILTPADLLDAIAGTVVLDEDGQAKPHVTERADGSYLVAGATPIDELSEVLAIHVPADADFHTAAGYVLHELKALPLEGVSFEAKGWRFEVIDMDGRRIDKLLVSRAVAPRRRAPVIG</sequence>
<dbReference type="InterPro" id="IPR044751">
    <property type="entry name" value="Ion_transp-like_CBS"/>
</dbReference>
<dbReference type="Pfam" id="PF01595">
    <property type="entry name" value="CNNM"/>
    <property type="match status" value="1"/>
</dbReference>
<keyword evidence="7 9" id="KW-0129">CBS domain</keyword>
<accession>A0A6P1YM52</accession>
<dbReference type="PROSITE" id="PS51846">
    <property type="entry name" value="CNNM"/>
    <property type="match status" value="1"/>
</dbReference>
<dbReference type="Proteomes" id="UP000464751">
    <property type="component" value="Chromosome"/>
</dbReference>
<evidence type="ECO:0000256" key="10">
    <source>
        <dbReference type="PROSITE-ProRule" id="PRU01193"/>
    </source>
</evidence>
<dbReference type="InterPro" id="IPR046342">
    <property type="entry name" value="CBS_dom_sf"/>
</dbReference>
<evidence type="ECO:0000256" key="5">
    <source>
        <dbReference type="ARBA" id="ARBA00022737"/>
    </source>
</evidence>
<dbReference type="InterPro" id="IPR000644">
    <property type="entry name" value="CBS_dom"/>
</dbReference>
<keyword evidence="3" id="KW-1003">Cell membrane</keyword>
<dbReference type="InterPro" id="IPR051676">
    <property type="entry name" value="UPF0053_domain"/>
</dbReference>
<evidence type="ECO:0000256" key="4">
    <source>
        <dbReference type="ARBA" id="ARBA00022692"/>
    </source>
</evidence>
<name>A0A6P1YM52_9HYPH</name>
<dbReference type="SUPFAM" id="SSF54631">
    <property type="entry name" value="CBS-domain pair"/>
    <property type="match status" value="1"/>
</dbReference>
<reference evidence="14 15" key="1">
    <citation type="submission" date="2020-02" db="EMBL/GenBank/DDBJ databases">
        <authorList>
            <person name="Li G."/>
        </authorList>
    </citation>
    <scope>NUCLEOTIDE SEQUENCE [LARGE SCALE GENOMIC DNA]</scope>
    <source>
        <strain evidence="14 15">DSM 102029</strain>
    </source>
</reference>
<dbReference type="InterPro" id="IPR036318">
    <property type="entry name" value="FAD-bd_PCMH-like_sf"/>
</dbReference>
<dbReference type="Gene3D" id="3.10.580.10">
    <property type="entry name" value="CBS-domain"/>
    <property type="match status" value="1"/>
</dbReference>
<dbReference type="SUPFAM" id="SSF56176">
    <property type="entry name" value="FAD-binding/transporter-associated domain-like"/>
    <property type="match status" value="1"/>
</dbReference>
<proteinExistence type="inferred from homology"/>
<keyword evidence="5" id="KW-0677">Repeat</keyword>
<dbReference type="EMBL" id="CP048630">
    <property type="protein sequence ID" value="QIB34399.1"/>
    <property type="molecule type" value="Genomic_DNA"/>
</dbReference>
<feature type="domain" description="CBS" evidence="12">
    <location>
        <begin position="283"/>
        <end position="341"/>
    </location>
</feature>
<dbReference type="Pfam" id="PF03471">
    <property type="entry name" value="CorC_HlyC"/>
    <property type="match status" value="1"/>
</dbReference>
<dbReference type="Gene3D" id="3.30.465.10">
    <property type="match status" value="1"/>
</dbReference>
<feature type="transmembrane region" description="Helical" evidence="11">
    <location>
        <begin position="6"/>
        <end position="27"/>
    </location>
</feature>
<evidence type="ECO:0000256" key="7">
    <source>
        <dbReference type="ARBA" id="ARBA00023122"/>
    </source>
</evidence>
<keyword evidence="15" id="KW-1185">Reference proteome</keyword>
<keyword evidence="8 10" id="KW-0472">Membrane</keyword>
<evidence type="ECO:0000259" key="13">
    <source>
        <dbReference type="PROSITE" id="PS51846"/>
    </source>
</evidence>
<dbReference type="KEGG" id="apra:G3A50_12290"/>
<evidence type="ECO:0000256" key="3">
    <source>
        <dbReference type="ARBA" id="ARBA00022475"/>
    </source>
</evidence>
<dbReference type="InterPro" id="IPR005170">
    <property type="entry name" value="Transptr-assoc_dom"/>
</dbReference>
<dbReference type="AlphaFoldDB" id="A0A6P1YM52"/>
<dbReference type="PANTHER" id="PTHR43099:SF5">
    <property type="entry name" value="HLYC_CORC FAMILY TRANSPORTER"/>
    <property type="match status" value="1"/>
</dbReference>
<dbReference type="Pfam" id="PF00571">
    <property type="entry name" value="CBS"/>
    <property type="match status" value="2"/>
</dbReference>
<evidence type="ECO:0000256" key="11">
    <source>
        <dbReference type="SAM" id="Phobius"/>
    </source>
</evidence>